<protein>
    <recommendedName>
        <fullName evidence="11">PDZ GRASP-type domain-containing protein</fullName>
    </recommendedName>
</protein>
<feature type="binding site" evidence="9">
    <location>
        <position position="18"/>
    </location>
    <ligand>
        <name>Zn(2+)</name>
        <dbReference type="ChEBI" id="CHEBI:29105"/>
    </ligand>
</feature>
<feature type="compositionally biased region" description="Polar residues" evidence="10">
    <location>
        <begin position="356"/>
        <end position="375"/>
    </location>
</feature>
<evidence type="ECO:0000313" key="12">
    <source>
        <dbReference type="EMBL" id="CAG9769170.1"/>
    </source>
</evidence>
<feature type="region of interest" description="Disordered" evidence="10">
    <location>
        <begin position="303"/>
        <end position="344"/>
    </location>
</feature>
<dbReference type="InterPro" id="IPR036034">
    <property type="entry name" value="PDZ_sf"/>
</dbReference>
<feature type="region of interest" description="Disordered" evidence="10">
    <location>
        <begin position="356"/>
        <end position="377"/>
    </location>
</feature>
<proteinExistence type="inferred from homology"/>
<dbReference type="FunFam" id="2.30.42.10:FF:000056">
    <property type="entry name" value="Golgi reassembly-stacking protein 2 isoform 1"/>
    <property type="match status" value="1"/>
</dbReference>
<dbReference type="SUPFAM" id="SSF50156">
    <property type="entry name" value="PDZ domain-like"/>
    <property type="match status" value="2"/>
</dbReference>
<comment type="subcellular location">
    <subcellularLocation>
        <location evidence="1">Golgi apparatus membrane</location>
    </subcellularLocation>
</comment>
<evidence type="ECO:0000256" key="10">
    <source>
        <dbReference type="SAM" id="MobiDB-lite"/>
    </source>
</evidence>
<keyword evidence="7" id="KW-0472">Membrane</keyword>
<keyword evidence="13" id="KW-1185">Reference proteome</keyword>
<dbReference type="Proteomes" id="UP001152799">
    <property type="component" value="Chromosome 5"/>
</dbReference>
<evidence type="ECO:0000256" key="5">
    <source>
        <dbReference type="ARBA" id="ARBA00022737"/>
    </source>
</evidence>
<dbReference type="Pfam" id="PF04495">
    <property type="entry name" value="GRASP55_65"/>
    <property type="match status" value="1"/>
</dbReference>
<evidence type="ECO:0000256" key="1">
    <source>
        <dbReference type="ARBA" id="ARBA00004394"/>
    </source>
</evidence>
<dbReference type="EMBL" id="OU892281">
    <property type="protein sequence ID" value="CAG9769170.1"/>
    <property type="molecule type" value="Genomic_DNA"/>
</dbReference>
<evidence type="ECO:0000313" key="13">
    <source>
        <dbReference type="Proteomes" id="UP001152799"/>
    </source>
</evidence>
<dbReference type="InterPro" id="IPR024958">
    <property type="entry name" value="GRASP_PDZ"/>
</dbReference>
<dbReference type="PANTHER" id="PTHR12893:SF0">
    <property type="entry name" value="GRASP65"/>
    <property type="match status" value="1"/>
</dbReference>
<dbReference type="PANTHER" id="PTHR12893">
    <property type="entry name" value="GOLGI REASSEMBLY STACKING PROTEIN GRASP"/>
    <property type="match status" value="1"/>
</dbReference>
<evidence type="ECO:0000256" key="8">
    <source>
        <dbReference type="ARBA" id="ARBA00023288"/>
    </source>
</evidence>
<keyword evidence="8" id="KW-0449">Lipoprotein</keyword>
<name>A0A9N9MQY1_9CUCU</name>
<evidence type="ECO:0000256" key="6">
    <source>
        <dbReference type="ARBA" id="ARBA00023034"/>
    </source>
</evidence>
<dbReference type="InterPro" id="IPR007583">
    <property type="entry name" value="GRASP55_65"/>
</dbReference>
<keyword evidence="4" id="KW-0519">Myristate</keyword>
<feature type="domain" description="PDZ GRASP-type" evidence="11">
    <location>
        <begin position="70"/>
        <end position="204"/>
    </location>
</feature>
<evidence type="ECO:0000256" key="7">
    <source>
        <dbReference type="ARBA" id="ARBA00023136"/>
    </source>
</evidence>
<dbReference type="GO" id="GO:0007030">
    <property type="term" value="P:Golgi organization"/>
    <property type="evidence" value="ECO:0007669"/>
    <property type="project" value="TreeGrafter"/>
</dbReference>
<evidence type="ECO:0000259" key="11">
    <source>
        <dbReference type="Pfam" id="PF04495"/>
    </source>
</evidence>
<dbReference type="Gene3D" id="2.30.42.10">
    <property type="match status" value="2"/>
</dbReference>
<reference evidence="12" key="1">
    <citation type="submission" date="2022-01" db="EMBL/GenBank/DDBJ databases">
        <authorList>
            <person name="King R."/>
        </authorList>
    </citation>
    <scope>NUCLEOTIDE SEQUENCE</scope>
</reference>
<sequence length="480" mass="50826">MGNSGSVDIPGGGTDGYHVLRVQENSPGAKAGFQPFFDFIIAINGIRLDKEDGTLKDILKTGMGKSLPVTLYSCKSQGVRSVTVEPSDSWGGQGLLGISIKFCSFEAAKDNVWHILEVHPNSPADLAGLKPFSDYIIGSDSIMHESEDLYNLIENHDGNPLKLYVYNCDTDTCREVTITPNSRWGGEGLVGCGIGYGYLHRIPVRAHPPSETQNTTYGPPANIPSQQSHVNVATTPVATSSSAPVISSTVSAPQDISNLIQNTAGLNLGAPATTPTSPLTSTPHFVGVSNVVPPTSLPQFTPSVIPISQPAPETPKSYPSPACKLPQIPAPQIPTSQLSQDATPQPLQIATPQIPKSQLTSASNLPNAPPLSQYTAPPVSIPQFPTLPQIPMYNPSSFQPNLAQFSYGQPQSTTTPSQTTYAQGETVNLSYPPVNYPAVSVPQTFSVPLQPTQLIYDPTIAARSAQQLLSGNLGNVPQGS</sequence>
<keyword evidence="9" id="KW-0862">Zinc</keyword>
<dbReference type="GO" id="GO:0046872">
    <property type="term" value="F:metal ion binding"/>
    <property type="evidence" value="ECO:0007669"/>
    <property type="project" value="UniProtKB-KW"/>
</dbReference>
<keyword evidence="6" id="KW-0333">Golgi apparatus</keyword>
<evidence type="ECO:0000256" key="2">
    <source>
        <dbReference type="ARBA" id="ARBA00007144"/>
    </source>
</evidence>
<evidence type="ECO:0000256" key="9">
    <source>
        <dbReference type="PIRSR" id="PIRSR607583-1"/>
    </source>
</evidence>
<dbReference type="FunFam" id="2.30.42.10:FF:000026">
    <property type="entry name" value="Golgi reassembly stacking protein 2"/>
    <property type="match status" value="1"/>
</dbReference>
<gene>
    <name evidence="12" type="ORF">CEUTPL_LOCUS9686</name>
</gene>
<evidence type="ECO:0000256" key="3">
    <source>
        <dbReference type="ARBA" id="ARBA00022553"/>
    </source>
</evidence>
<organism evidence="12 13">
    <name type="scientific">Ceutorhynchus assimilis</name>
    <name type="common">cabbage seed weevil</name>
    <dbReference type="NCBI Taxonomy" id="467358"/>
    <lineage>
        <taxon>Eukaryota</taxon>
        <taxon>Metazoa</taxon>
        <taxon>Ecdysozoa</taxon>
        <taxon>Arthropoda</taxon>
        <taxon>Hexapoda</taxon>
        <taxon>Insecta</taxon>
        <taxon>Pterygota</taxon>
        <taxon>Neoptera</taxon>
        <taxon>Endopterygota</taxon>
        <taxon>Coleoptera</taxon>
        <taxon>Polyphaga</taxon>
        <taxon>Cucujiformia</taxon>
        <taxon>Curculionidae</taxon>
        <taxon>Ceutorhynchinae</taxon>
        <taxon>Ceutorhynchus</taxon>
    </lineage>
</organism>
<feature type="compositionally biased region" description="Polar residues" evidence="10">
    <location>
        <begin position="333"/>
        <end position="344"/>
    </location>
</feature>
<feature type="binding site" evidence="9">
    <location>
        <position position="103"/>
    </location>
    <ligand>
        <name>Zn(2+)</name>
        <dbReference type="ChEBI" id="CHEBI:29105"/>
    </ligand>
</feature>
<dbReference type="OrthoDB" id="3318at2759"/>
<accession>A0A9N9MQY1</accession>
<dbReference type="AlphaFoldDB" id="A0A9N9MQY1"/>
<keyword evidence="3" id="KW-0597">Phosphoprotein</keyword>
<comment type="similarity">
    <text evidence="2">Belongs to the GORASP family.</text>
</comment>
<dbReference type="GO" id="GO:0000139">
    <property type="term" value="C:Golgi membrane"/>
    <property type="evidence" value="ECO:0007669"/>
    <property type="project" value="UniProtKB-SubCell"/>
</dbReference>
<evidence type="ECO:0000256" key="4">
    <source>
        <dbReference type="ARBA" id="ARBA00022707"/>
    </source>
</evidence>
<keyword evidence="9" id="KW-0479">Metal-binding</keyword>
<keyword evidence="5" id="KW-0677">Repeat</keyword>